<dbReference type="AlphaFoldDB" id="A0A3N0BYB8"/>
<comment type="caution">
    <text evidence="1">The sequence shown here is derived from an EMBL/GenBank/DDBJ whole genome shotgun (WGS) entry which is preliminary data.</text>
</comment>
<dbReference type="RefSeq" id="WP_123205160.1">
    <property type="nucleotide sequence ID" value="NZ_RBEE01000011.1"/>
</dbReference>
<accession>A0A3N0BYB8</accession>
<name>A0A3N0BYB8_9SPHI</name>
<organism evidence="1 2">
    <name type="scientific">Pedobacter jejuensis</name>
    <dbReference type="NCBI Taxonomy" id="1268550"/>
    <lineage>
        <taxon>Bacteria</taxon>
        <taxon>Pseudomonadati</taxon>
        <taxon>Bacteroidota</taxon>
        <taxon>Sphingobacteriia</taxon>
        <taxon>Sphingobacteriales</taxon>
        <taxon>Sphingobacteriaceae</taxon>
        <taxon>Pedobacter</taxon>
    </lineage>
</organism>
<sequence length="62" mass="7449">MKISLFFLGKHKVFLACKAGYESELKVFFMVWFLSFEAKLVYVAYDKWLFCQQQLILLVEME</sequence>
<protein>
    <submittedName>
        <fullName evidence="1">Uncharacterized protein</fullName>
    </submittedName>
</protein>
<evidence type="ECO:0000313" key="1">
    <source>
        <dbReference type="EMBL" id="RNL54534.1"/>
    </source>
</evidence>
<keyword evidence="2" id="KW-1185">Reference proteome</keyword>
<dbReference type="EMBL" id="RBEE01000011">
    <property type="protein sequence ID" value="RNL54534.1"/>
    <property type="molecule type" value="Genomic_DNA"/>
</dbReference>
<gene>
    <name evidence="1" type="ORF">D7004_07000</name>
</gene>
<proteinExistence type="predicted"/>
<evidence type="ECO:0000313" key="2">
    <source>
        <dbReference type="Proteomes" id="UP000274046"/>
    </source>
</evidence>
<reference evidence="1 2" key="1">
    <citation type="submission" date="2018-10" db="EMBL/GenBank/DDBJ databases">
        <title>Genome sequencing of Pedobacter jejuensis TNB23.</title>
        <authorList>
            <person name="Cho Y.-J."/>
            <person name="Cho A."/>
            <person name="Kim O.-S."/>
        </authorList>
    </citation>
    <scope>NUCLEOTIDE SEQUENCE [LARGE SCALE GENOMIC DNA]</scope>
    <source>
        <strain evidence="1 2">TNB23</strain>
    </source>
</reference>
<dbReference type="Proteomes" id="UP000274046">
    <property type="component" value="Unassembled WGS sequence"/>
</dbReference>